<sequence>MRTIRVTVAATRGSAPREAGASMSVDATHSRGSIGGGHLEWLAIRMARDMLCNEQPAACCQRFVLGASLGQCCGGVVDLWFEQEIPSPAPAARWRLSRVGAFSPIHFTHAGDAPQWLAPSLAAWQPPLRVQLLTHLGKQYLLESLHDDRTPLWLYGGGHIAQAMQPMLASLPFATTWIDNRDDVLPAMNTPNITPLPSDDPAAEALLAPDGAFHLVMTHDHALDFAIVHALLAQARPGFVGLIGSKSKRARFLNRLEARNISAQQRARLCSPIGVEGIKDKSPMAIAVSCCAQLLQLREQKMLMQSNTSAYGKNVLATA</sequence>
<dbReference type="PANTHER" id="PTHR30388:SF6">
    <property type="entry name" value="XANTHINE DEHYDROGENASE SUBUNIT A-RELATED"/>
    <property type="match status" value="1"/>
</dbReference>
<evidence type="ECO:0000313" key="3">
    <source>
        <dbReference type="EMBL" id="MXR37073.1"/>
    </source>
</evidence>
<feature type="domain" description="XdhC Rossmann" evidence="2">
    <location>
        <begin position="152"/>
        <end position="294"/>
    </location>
</feature>
<dbReference type="InterPro" id="IPR003777">
    <property type="entry name" value="XdhC_CoxI"/>
</dbReference>
<accession>A0A845BX42</accession>
<organism evidence="3 4">
    <name type="scientific">Craterilacuibacter sinensis</name>
    <dbReference type="NCBI Taxonomy" id="2686017"/>
    <lineage>
        <taxon>Bacteria</taxon>
        <taxon>Pseudomonadati</taxon>
        <taxon>Pseudomonadota</taxon>
        <taxon>Betaproteobacteria</taxon>
        <taxon>Neisseriales</taxon>
        <taxon>Neisseriaceae</taxon>
        <taxon>Craterilacuibacter</taxon>
    </lineage>
</organism>
<evidence type="ECO:0000313" key="4">
    <source>
        <dbReference type="Proteomes" id="UP000467214"/>
    </source>
</evidence>
<dbReference type="Gene3D" id="3.40.50.720">
    <property type="entry name" value="NAD(P)-binding Rossmann-like Domain"/>
    <property type="match status" value="1"/>
</dbReference>
<keyword evidence="4" id="KW-1185">Reference proteome</keyword>
<evidence type="ECO:0000259" key="1">
    <source>
        <dbReference type="Pfam" id="PF02625"/>
    </source>
</evidence>
<dbReference type="Pfam" id="PF02625">
    <property type="entry name" value="XdhC_CoxI"/>
    <property type="match status" value="1"/>
</dbReference>
<dbReference type="RefSeq" id="WP_160796455.1">
    <property type="nucleotide sequence ID" value="NZ_WSSB01000007.1"/>
</dbReference>
<dbReference type="EMBL" id="WSSB01000007">
    <property type="protein sequence ID" value="MXR37073.1"/>
    <property type="molecule type" value="Genomic_DNA"/>
</dbReference>
<proteinExistence type="predicted"/>
<dbReference type="AlphaFoldDB" id="A0A845BX42"/>
<evidence type="ECO:0000259" key="2">
    <source>
        <dbReference type="Pfam" id="PF13478"/>
    </source>
</evidence>
<protein>
    <submittedName>
        <fullName evidence="3">Xanthine dehydrogenase accessory protein XdhC</fullName>
    </submittedName>
</protein>
<dbReference type="NCBIfam" id="TIGR02964">
    <property type="entry name" value="xanthine_xdhC"/>
    <property type="match status" value="1"/>
</dbReference>
<dbReference type="InterPro" id="IPR027051">
    <property type="entry name" value="XdhC_Rossmann_dom"/>
</dbReference>
<dbReference type="PANTHER" id="PTHR30388">
    <property type="entry name" value="ALDEHYDE OXIDOREDUCTASE MOLYBDENUM COFACTOR ASSEMBLY PROTEIN"/>
    <property type="match status" value="1"/>
</dbReference>
<dbReference type="Proteomes" id="UP000467214">
    <property type="component" value="Unassembled WGS sequence"/>
</dbReference>
<dbReference type="InterPro" id="IPR014308">
    <property type="entry name" value="Xanthine_DH_XdhC"/>
</dbReference>
<feature type="domain" description="XdhC- CoxI" evidence="1">
    <location>
        <begin position="5"/>
        <end position="57"/>
    </location>
</feature>
<name>A0A845BX42_9NEIS</name>
<reference evidence="3 4" key="1">
    <citation type="submission" date="2019-12" db="EMBL/GenBank/DDBJ databases">
        <title>Neisseriaceae gen. nov. sp. Genome sequencing and assembly.</title>
        <authorList>
            <person name="Liu Z."/>
            <person name="Li A."/>
        </authorList>
    </citation>
    <scope>NUCLEOTIDE SEQUENCE [LARGE SCALE GENOMIC DNA]</scope>
    <source>
        <strain evidence="3 4">B2N2-7</strain>
    </source>
</reference>
<dbReference type="Pfam" id="PF13478">
    <property type="entry name" value="XdhC_C"/>
    <property type="match status" value="1"/>
</dbReference>
<dbReference type="InterPro" id="IPR052698">
    <property type="entry name" value="MoCofactor_Util/Proc"/>
</dbReference>
<gene>
    <name evidence="3" type="primary">xdhC</name>
    <name evidence="3" type="ORF">GQF02_08820</name>
</gene>
<comment type="caution">
    <text evidence="3">The sequence shown here is derived from an EMBL/GenBank/DDBJ whole genome shotgun (WGS) entry which is preliminary data.</text>
</comment>